<dbReference type="PANTHER" id="PTHR30532">
    <property type="entry name" value="IRON III DICITRATE-BINDING PERIPLASMIC PROTEIN"/>
    <property type="match status" value="1"/>
</dbReference>
<comment type="subcellular location">
    <subcellularLocation>
        <location evidence="1">Cell envelope</location>
    </subcellularLocation>
</comment>
<dbReference type="Proteomes" id="UP000285112">
    <property type="component" value="Unassembled WGS sequence"/>
</dbReference>
<dbReference type="PANTHER" id="PTHR30532:SF24">
    <property type="entry name" value="FERRIC ENTEROBACTIN-BINDING PERIPLASMIC PROTEIN FEPB"/>
    <property type="match status" value="1"/>
</dbReference>
<evidence type="ECO:0000256" key="5">
    <source>
        <dbReference type="SAM" id="SignalP"/>
    </source>
</evidence>
<evidence type="ECO:0000259" key="6">
    <source>
        <dbReference type="PROSITE" id="PS50983"/>
    </source>
</evidence>
<evidence type="ECO:0000256" key="1">
    <source>
        <dbReference type="ARBA" id="ARBA00004196"/>
    </source>
</evidence>
<proteinExistence type="inferred from homology"/>
<dbReference type="PROSITE" id="PS51257">
    <property type="entry name" value="PROKAR_LIPOPROTEIN"/>
    <property type="match status" value="1"/>
</dbReference>
<evidence type="ECO:0000313" key="7">
    <source>
        <dbReference type="EMBL" id="RJQ80663.1"/>
    </source>
</evidence>
<dbReference type="Gene3D" id="3.40.50.1980">
    <property type="entry name" value="Nitrogenase molybdenum iron protein domain"/>
    <property type="match status" value="2"/>
</dbReference>
<evidence type="ECO:0000256" key="4">
    <source>
        <dbReference type="ARBA" id="ARBA00022729"/>
    </source>
</evidence>
<evidence type="ECO:0000256" key="3">
    <source>
        <dbReference type="ARBA" id="ARBA00022448"/>
    </source>
</evidence>
<protein>
    <submittedName>
        <fullName evidence="7">Iron-siderophore ABC transporter substrate-binding protein</fullName>
    </submittedName>
</protein>
<dbReference type="SUPFAM" id="SSF53807">
    <property type="entry name" value="Helical backbone' metal receptor"/>
    <property type="match status" value="1"/>
</dbReference>
<keyword evidence="8" id="KW-1185">Reference proteome</keyword>
<dbReference type="GO" id="GO:0030288">
    <property type="term" value="C:outer membrane-bounded periplasmic space"/>
    <property type="evidence" value="ECO:0007669"/>
    <property type="project" value="TreeGrafter"/>
</dbReference>
<dbReference type="OrthoDB" id="1846031at2"/>
<reference evidence="7 8" key="1">
    <citation type="submission" date="2018-09" db="EMBL/GenBank/DDBJ databases">
        <title>YIM PH 21725 draft genome.</title>
        <authorList>
            <person name="Miao C."/>
        </authorList>
    </citation>
    <scope>NUCLEOTIDE SEQUENCE [LARGE SCALE GENOMIC DNA]</scope>
    <source>
        <strain evidence="8">YIM PH21725</strain>
    </source>
</reference>
<keyword evidence="4 5" id="KW-0732">Signal</keyword>
<evidence type="ECO:0000256" key="2">
    <source>
        <dbReference type="ARBA" id="ARBA00008814"/>
    </source>
</evidence>
<dbReference type="CDD" id="cd01146">
    <property type="entry name" value="FhuD"/>
    <property type="match status" value="1"/>
</dbReference>
<feature type="domain" description="Fe/B12 periplasmic-binding" evidence="6">
    <location>
        <begin position="62"/>
        <end position="330"/>
    </location>
</feature>
<sequence>MVKKPSLLGVVSAAALLLLSACSSGTEPAKPAGGAAAADGFAFPVTVPTKFGDVTVEKKPERVVALGWGDAETALELGVQPVGASDWLQFGGTGVGPWDAAKYQTPPQLIQTLEPSYEKIAALKPDLILDVRGSGDQKRHDLLSKIATTVGVPAGADNYLTSAEQETRTIAAALGAKKQGDELLAKVDKAFAAAAAAHPAWKGKSVTVATRTAEGWGAYTEGDVRLGFLQKLGFTQSPSIAKLKPNSGGFSASISDEQLGLLDANLIVAFPIFIDRKQIDGDPQWTLIPAVKDNRSIVIDGELSNAFSAGTPGAQLYALDKLVPLMEKSGLK</sequence>
<dbReference type="InterPro" id="IPR002491">
    <property type="entry name" value="ABC_transptr_periplasmic_BD"/>
</dbReference>
<dbReference type="PROSITE" id="PS50983">
    <property type="entry name" value="FE_B12_PBP"/>
    <property type="match status" value="1"/>
</dbReference>
<name>A0A419HV25_9PSEU</name>
<dbReference type="Pfam" id="PF01497">
    <property type="entry name" value="Peripla_BP_2"/>
    <property type="match status" value="1"/>
</dbReference>
<dbReference type="AlphaFoldDB" id="A0A419HV25"/>
<accession>A0A419HV25</accession>
<evidence type="ECO:0000313" key="8">
    <source>
        <dbReference type="Proteomes" id="UP000285112"/>
    </source>
</evidence>
<keyword evidence="3" id="KW-0813">Transport</keyword>
<organism evidence="7 8">
    <name type="scientific">Amycolatopsis panacis</name>
    <dbReference type="NCBI Taxonomy" id="2340917"/>
    <lineage>
        <taxon>Bacteria</taxon>
        <taxon>Bacillati</taxon>
        <taxon>Actinomycetota</taxon>
        <taxon>Actinomycetes</taxon>
        <taxon>Pseudonocardiales</taxon>
        <taxon>Pseudonocardiaceae</taxon>
        <taxon>Amycolatopsis</taxon>
    </lineage>
</organism>
<comment type="similarity">
    <text evidence="2">Belongs to the bacterial solute-binding protein 8 family.</text>
</comment>
<dbReference type="EMBL" id="QZFV01000114">
    <property type="protein sequence ID" value="RJQ80663.1"/>
    <property type="molecule type" value="Genomic_DNA"/>
</dbReference>
<gene>
    <name evidence="7" type="ORF">D5S19_24805</name>
</gene>
<comment type="caution">
    <text evidence="7">The sequence shown here is derived from an EMBL/GenBank/DDBJ whole genome shotgun (WGS) entry which is preliminary data.</text>
</comment>
<feature type="chain" id="PRO_5039340707" evidence="5">
    <location>
        <begin position="26"/>
        <end position="332"/>
    </location>
</feature>
<feature type="signal peptide" evidence="5">
    <location>
        <begin position="1"/>
        <end position="25"/>
    </location>
</feature>
<dbReference type="GO" id="GO:1901678">
    <property type="term" value="P:iron coordination entity transport"/>
    <property type="evidence" value="ECO:0007669"/>
    <property type="project" value="UniProtKB-ARBA"/>
</dbReference>
<dbReference type="InterPro" id="IPR051313">
    <property type="entry name" value="Bact_iron-sidero_bind"/>
</dbReference>